<dbReference type="InterPro" id="IPR023210">
    <property type="entry name" value="NADP_OxRdtase_dom"/>
</dbReference>
<dbReference type="STRING" id="4555.K3XSJ5"/>
<evidence type="ECO:0000259" key="3">
    <source>
        <dbReference type="Pfam" id="PF00248"/>
    </source>
</evidence>
<organism evidence="4">
    <name type="scientific">Setaria italica</name>
    <name type="common">Foxtail millet</name>
    <name type="synonym">Panicum italicum</name>
    <dbReference type="NCBI Taxonomy" id="4555"/>
    <lineage>
        <taxon>Eukaryota</taxon>
        <taxon>Viridiplantae</taxon>
        <taxon>Streptophyta</taxon>
        <taxon>Embryophyta</taxon>
        <taxon>Tracheophyta</taxon>
        <taxon>Spermatophyta</taxon>
        <taxon>Magnoliopsida</taxon>
        <taxon>Liliopsida</taxon>
        <taxon>Poales</taxon>
        <taxon>Poaceae</taxon>
        <taxon>PACMAD clade</taxon>
        <taxon>Panicoideae</taxon>
        <taxon>Panicodae</taxon>
        <taxon>Paniceae</taxon>
        <taxon>Cenchrinae</taxon>
        <taxon>Setaria</taxon>
    </lineage>
</organism>
<dbReference type="InterPro" id="IPR050791">
    <property type="entry name" value="Aldo-Keto_reductase"/>
</dbReference>
<dbReference type="AlphaFoldDB" id="K3XSJ5"/>
<dbReference type="InterPro" id="IPR036812">
    <property type="entry name" value="NAD(P)_OxRdtase_dom_sf"/>
</dbReference>
<dbReference type="EnsemblPlants" id="KQL05903">
    <property type="protein sequence ID" value="KQL05903"/>
    <property type="gene ID" value="SETIT_004894mg"/>
</dbReference>
<keyword evidence="1" id="KW-0521">NADP</keyword>
<dbReference type="Proteomes" id="UP000004995">
    <property type="component" value="Unassembled WGS sequence"/>
</dbReference>
<evidence type="ECO:0000256" key="1">
    <source>
        <dbReference type="ARBA" id="ARBA00022857"/>
    </source>
</evidence>
<dbReference type="EMBL" id="CM003532">
    <property type="protein sequence ID" value="RCV26223.1"/>
    <property type="molecule type" value="Genomic_DNA"/>
</dbReference>
<keyword evidence="6" id="KW-1185">Reference proteome</keyword>
<gene>
    <name evidence="4" type="ORF">SETIT_5G228300v2</name>
</gene>
<dbReference type="PANTHER" id="PTHR43625:SF81">
    <property type="entry name" value="OS01G0618100 PROTEIN"/>
    <property type="match status" value="1"/>
</dbReference>
<sequence length="135" mass="15038">MAVVTGSEAAAGQPEQVQVATKFGRTGRVRLRAAGVRVDTTILIEGTRSDHRCSPAQVALAWVLHQGDYLVPVPGTTKIEKQDANIDSFKVKLTHEAFNDFEEITRQIREEDVTGDRQNTLFAHTNWNYADTTRK</sequence>
<dbReference type="GO" id="GO:0016491">
    <property type="term" value="F:oxidoreductase activity"/>
    <property type="evidence" value="ECO:0007669"/>
    <property type="project" value="UniProtKB-KW"/>
</dbReference>
<name>K3XSJ5_SETIT</name>
<dbReference type="EMBL" id="AGNK02003200">
    <property type="status" value="NOT_ANNOTATED_CDS"/>
    <property type="molecule type" value="Genomic_DNA"/>
</dbReference>
<proteinExistence type="predicted"/>
<reference evidence="5" key="3">
    <citation type="submission" date="2018-08" db="UniProtKB">
        <authorList>
            <consortium name="EnsemblPlants"/>
        </authorList>
    </citation>
    <scope>IDENTIFICATION</scope>
    <source>
        <strain evidence="5">Yugu1</strain>
    </source>
</reference>
<reference evidence="4" key="2">
    <citation type="submission" date="2015-07" db="EMBL/GenBank/DDBJ databases">
        <authorList>
            <person name="Noorani M."/>
        </authorList>
    </citation>
    <scope>NUCLEOTIDE SEQUENCE</scope>
    <source>
        <strain evidence="4">Yugu1</strain>
    </source>
</reference>
<evidence type="ECO:0000313" key="6">
    <source>
        <dbReference type="Proteomes" id="UP000004995"/>
    </source>
</evidence>
<dbReference type="Pfam" id="PF00248">
    <property type="entry name" value="Aldo_ket_red"/>
    <property type="match status" value="1"/>
</dbReference>
<reference evidence="4 6" key="1">
    <citation type="journal article" date="2012" name="Nat. Biotechnol.">
        <title>Reference genome sequence of the model plant Setaria.</title>
        <authorList>
            <person name="Bennetzen J.L."/>
            <person name="Schmutz J."/>
            <person name="Wang H."/>
            <person name="Percifield R."/>
            <person name="Hawkins J."/>
            <person name="Pontaroli A.C."/>
            <person name="Estep M."/>
            <person name="Feng L."/>
            <person name="Vaughn J.N."/>
            <person name="Grimwood J."/>
            <person name="Jenkins J."/>
            <person name="Barry K."/>
            <person name="Lindquist E."/>
            <person name="Hellsten U."/>
            <person name="Deshpande S."/>
            <person name="Wang X."/>
            <person name="Wu X."/>
            <person name="Mitros T."/>
            <person name="Triplett J."/>
            <person name="Yang X."/>
            <person name="Ye C.Y."/>
            <person name="Mauro-Herrera M."/>
            <person name="Wang L."/>
            <person name="Li P."/>
            <person name="Sharma M."/>
            <person name="Sharma R."/>
            <person name="Ronald P.C."/>
            <person name="Panaud O."/>
            <person name="Kellogg E.A."/>
            <person name="Brutnell T.P."/>
            <person name="Doust A.N."/>
            <person name="Tuskan G.A."/>
            <person name="Rokhsar D."/>
            <person name="Devos K.M."/>
        </authorList>
    </citation>
    <scope>NUCLEOTIDE SEQUENCE [LARGE SCALE GENOMIC DNA]</scope>
    <source>
        <strain evidence="6">cv. Yugu1</strain>
        <strain evidence="4">Yugu1</strain>
    </source>
</reference>
<dbReference type="eggNOG" id="KOG1575">
    <property type="taxonomic scope" value="Eukaryota"/>
</dbReference>
<evidence type="ECO:0000313" key="5">
    <source>
        <dbReference type="EnsemblPlants" id="KQL05903"/>
    </source>
</evidence>
<accession>K3XSJ5</accession>
<dbReference type="Gramene" id="KQL05903">
    <property type="protein sequence ID" value="KQL05903"/>
    <property type="gene ID" value="SETIT_004894mg"/>
</dbReference>
<feature type="domain" description="NADP-dependent oxidoreductase" evidence="3">
    <location>
        <begin position="44"/>
        <end position="104"/>
    </location>
</feature>
<dbReference type="OrthoDB" id="37537at2759"/>
<dbReference type="PANTHER" id="PTHR43625">
    <property type="entry name" value="AFLATOXIN B1 ALDEHYDE REDUCTASE"/>
    <property type="match status" value="1"/>
</dbReference>
<dbReference type="SUPFAM" id="SSF51430">
    <property type="entry name" value="NAD(P)-linked oxidoreductase"/>
    <property type="match status" value="1"/>
</dbReference>
<dbReference type="Gene3D" id="3.20.20.100">
    <property type="entry name" value="NADP-dependent oxidoreductase domain"/>
    <property type="match status" value="1"/>
</dbReference>
<keyword evidence="2" id="KW-0560">Oxidoreductase</keyword>
<evidence type="ECO:0000256" key="2">
    <source>
        <dbReference type="ARBA" id="ARBA00023002"/>
    </source>
</evidence>
<protein>
    <recommendedName>
        <fullName evidence="3">NADP-dependent oxidoreductase domain-containing protein</fullName>
    </recommendedName>
</protein>
<dbReference type="HOGENOM" id="CLU_1889373_0_0_1"/>
<evidence type="ECO:0000313" key="4">
    <source>
        <dbReference type="EMBL" id="RCV26223.1"/>
    </source>
</evidence>